<proteinExistence type="inferred from homology"/>
<dbReference type="AlphaFoldDB" id="A0A645H5R3"/>
<keyword evidence="5 11" id="KW-0808">Transferase</keyword>
<comment type="caution">
    <text evidence="11">The sequence shown here is derived from an EMBL/GenBank/DDBJ whole genome shotgun (WGS) entry which is preliminary data.</text>
</comment>
<dbReference type="HAMAP" id="MF_00109">
    <property type="entry name" value="Shikimate_kinase"/>
    <property type="match status" value="1"/>
</dbReference>
<dbReference type="GO" id="GO:0005829">
    <property type="term" value="C:cytosol"/>
    <property type="evidence" value="ECO:0007669"/>
    <property type="project" value="TreeGrafter"/>
</dbReference>
<gene>
    <name evidence="11" type="primary">aroK_40</name>
    <name evidence="11" type="ORF">SDC9_181828</name>
</gene>
<organism evidence="11">
    <name type="scientific">bioreactor metagenome</name>
    <dbReference type="NCBI Taxonomy" id="1076179"/>
    <lineage>
        <taxon>unclassified sequences</taxon>
        <taxon>metagenomes</taxon>
        <taxon>ecological metagenomes</taxon>
    </lineage>
</organism>
<evidence type="ECO:0000256" key="3">
    <source>
        <dbReference type="ARBA" id="ARBA00012154"/>
    </source>
</evidence>
<keyword evidence="9" id="KW-0057">Aromatic amino acid biosynthesis</keyword>
<dbReference type="GO" id="GO:0005524">
    <property type="term" value="F:ATP binding"/>
    <property type="evidence" value="ECO:0007669"/>
    <property type="project" value="UniProtKB-KW"/>
</dbReference>
<keyword evidence="6" id="KW-0547">Nucleotide-binding</keyword>
<evidence type="ECO:0000256" key="10">
    <source>
        <dbReference type="ARBA" id="ARBA00048567"/>
    </source>
</evidence>
<dbReference type="EMBL" id="VSSQ01087315">
    <property type="protein sequence ID" value="MPN34335.1"/>
    <property type="molecule type" value="Genomic_DNA"/>
</dbReference>
<evidence type="ECO:0000256" key="9">
    <source>
        <dbReference type="ARBA" id="ARBA00023141"/>
    </source>
</evidence>
<dbReference type="GO" id="GO:0004765">
    <property type="term" value="F:shikimate kinase activity"/>
    <property type="evidence" value="ECO:0007669"/>
    <property type="project" value="UniProtKB-EC"/>
</dbReference>
<reference evidence="11" key="1">
    <citation type="submission" date="2019-08" db="EMBL/GenBank/DDBJ databases">
        <authorList>
            <person name="Kucharzyk K."/>
            <person name="Murdoch R.W."/>
            <person name="Higgins S."/>
            <person name="Loffler F."/>
        </authorList>
    </citation>
    <scope>NUCLEOTIDE SEQUENCE</scope>
</reference>
<comment type="catalytic activity">
    <reaction evidence="10">
        <text>shikimate + ATP = 3-phosphoshikimate + ADP + H(+)</text>
        <dbReference type="Rhea" id="RHEA:13121"/>
        <dbReference type="ChEBI" id="CHEBI:15378"/>
        <dbReference type="ChEBI" id="CHEBI:30616"/>
        <dbReference type="ChEBI" id="CHEBI:36208"/>
        <dbReference type="ChEBI" id="CHEBI:145989"/>
        <dbReference type="ChEBI" id="CHEBI:456216"/>
        <dbReference type="EC" id="2.7.1.71"/>
    </reaction>
</comment>
<evidence type="ECO:0000256" key="5">
    <source>
        <dbReference type="ARBA" id="ARBA00022679"/>
    </source>
</evidence>
<dbReference type="UniPathway" id="UPA00053">
    <property type="reaction ID" value="UER00088"/>
</dbReference>
<dbReference type="InterPro" id="IPR023000">
    <property type="entry name" value="Shikimate_kinase_CS"/>
</dbReference>
<dbReference type="EC" id="2.7.1.71" evidence="3"/>
<evidence type="ECO:0000256" key="2">
    <source>
        <dbReference type="ARBA" id="ARBA00006997"/>
    </source>
</evidence>
<dbReference type="PRINTS" id="PR01100">
    <property type="entry name" value="SHIKIMTKNASE"/>
</dbReference>
<evidence type="ECO:0000256" key="7">
    <source>
        <dbReference type="ARBA" id="ARBA00022777"/>
    </source>
</evidence>
<dbReference type="SUPFAM" id="SSF52540">
    <property type="entry name" value="P-loop containing nucleoside triphosphate hydrolases"/>
    <property type="match status" value="1"/>
</dbReference>
<dbReference type="InterPro" id="IPR000623">
    <property type="entry name" value="Shikimate_kinase/TSH1"/>
</dbReference>
<dbReference type="PROSITE" id="PS01128">
    <property type="entry name" value="SHIKIMATE_KINASE"/>
    <property type="match status" value="1"/>
</dbReference>
<sequence length="167" mass="19252">MDERKNIVLIGFMGCGKTTLGKKLSMRLKYSFIDMDRYIEHRVGITVAQIFEEKGEPYFRDLEKKAVEQLSREYGNIIATGGGIIKNEDNMHMLKQTGIVVYLKATPEHIFRNIANDDTRPLLQGGDKLEKIRILMEERRELYEKYADVTVNVSPGNVNQITERIAR</sequence>
<dbReference type="GO" id="GO:0009073">
    <property type="term" value="P:aromatic amino acid family biosynthetic process"/>
    <property type="evidence" value="ECO:0007669"/>
    <property type="project" value="UniProtKB-KW"/>
</dbReference>
<comment type="pathway">
    <text evidence="1">Metabolic intermediate biosynthesis; chorismate biosynthesis; chorismate from D-erythrose 4-phosphate and phosphoenolpyruvate: step 5/7.</text>
</comment>
<dbReference type="PANTHER" id="PTHR21087">
    <property type="entry name" value="SHIKIMATE KINASE"/>
    <property type="match status" value="1"/>
</dbReference>
<accession>A0A645H5R3</accession>
<keyword evidence="7 11" id="KW-0418">Kinase</keyword>
<protein>
    <recommendedName>
        <fullName evidence="3">shikimate kinase</fullName>
        <ecNumber evidence="3">2.7.1.71</ecNumber>
    </recommendedName>
</protein>
<evidence type="ECO:0000313" key="11">
    <source>
        <dbReference type="EMBL" id="MPN34335.1"/>
    </source>
</evidence>
<evidence type="ECO:0000256" key="4">
    <source>
        <dbReference type="ARBA" id="ARBA00022605"/>
    </source>
</evidence>
<name>A0A645H5R3_9ZZZZ</name>
<dbReference type="GO" id="GO:0009423">
    <property type="term" value="P:chorismate biosynthetic process"/>
    <property type="evidence" value="ECO:0007669"/>
    <property type="project" value="UniProtKB-UniPathway"/>
</dbReference>
<evidence type="ECO:0000256" key="6">
    <source>
        <dbReference type="ARBA" id="ARBA00022741"/>
    </source>
</evidence>
<keyword evidence="4" id="KW-0028">Amino-acid biosynthesis</keyword>
<keyword evidence="8" id="KW-0067">ATP-binding</keyword>
<evidence type="ECO:0000256" key="1">
    <source>
        <dbReference type="ARBA" id="ARBA00004842"/>
    </source>
</evidence>
<dbReference type="Gene3D" id="3.40.50.300">
    <property type="entry name" value="P-loop containing nucleotide triphosphate hydrolases"/>
    <property type="match status" value="1"/>
</dbReference>
<dbReference type="CDD" id="cd00464">
    <property type="entry name" value="SK"/>
    <property type="match status" value="1"/>
</dbReference>
<dbReference type="InterPro" id="IPR031322">
    <property type="entry name" value="Shikimate/glucono_kinase"/>
</dbReference>
<evidence type="ECO:0000256" key="8">
    <source>
        <dbReference type="ARBA" id="ARBA00022840"/>
    </source>
</evidence>
<dbReference type="PANTHER" id="PTHR21087:SF16">
    <property type="entry name" value="SHIKIMATE KINASE 1, CHLOROPLASTIC"/>
    <property type="match status" value="1"/>
</dbReference>
<dbReference type="GO" id="GO:0008652">
    <property type="term" value="P:amino acid biosynthetic process"/>
    <property type="evidence" value="ECO:0007669"/>
    <property type="project" value="UniProtKB-KW"/>
</dbReference>
<dbReference type="Pfam" id="PF01202">
    <property type="entry name" value="SKI"/>
    <property type="match status" value="1"/>
</dbReference>
<comment type="similarity">
    <text evidence="2">Belongs to the shikimate kinase family.</text>
</comment>
<dbReference type="InterPro" id="IPR027417">
    <property type="entry name" value="P-loop_NTPase"/>
</dbReference>